<dbReference type="SUPFAM" id="SSF56655">
    <property type="entry name" value="Carbohydrate phosphatase"/>
    <property type="match status" value="1"/>
</dbReference>
<dbReference type="PROSITE" id="PS00629">
    <property type="entry name" value="IMP_1"/>
    <property type="match status" value="1"/>
</dbReference>
<gene>
    <name evidence="4" type="ORF">ACFQ1S_05890</name>
</gene>
<dbReference type="EMBL" id="JBHTIS010000221">
    <property type="protein sequence ID" value="MFD1045155.1"/>
    <property type="molecule type" value="Genomic_DNA"/>
</dbReference>
<proteinExistence type="predicted"/>
<dbReference type="Gene3D" id="3.30.540.10">
    <property type="entry name" value="Fructose-1,6-Bisphosphatase, subunit A, domain 1"/>
    <property type="match status" value="1"/>
</dbReference>
<name>A0ABW3M5L7_9PSEU</name>
<keyword evidence="2" id="KW-0378">Hydrolase</keyword>
<keyword evidence="1" id="KW-0479">Metal-binding</keyword>
<dbReference type="PANTHER" id="PTHR20854:SF4">
    <property type="entry name" value="INOSITOL-1-MONOPHOSPHATASE-RELATED"/>
    <property type="match status" value="1"/>
</dbReference>
<comment type="caution">
    <text evidence="4">The sequence shown here is derived from an EMBL/GenBank/DDBJ whole genome shotgun (WGS) entry which is preliminary data.</text>
</comment>
<dbReference type="PRINTS" id="PR00377">
    <property type="entry name" value="IMPHPHTASES"/>
</dbReference>
<dbReference type="CDD" id="cd01637">
    <property type="entry name" value="IMPase_like"/>
    <property type="match status" value="1"/>
</dbReference>
<accession>A0ABW3M5L7</accession>
<evidence type="ECO:0000256" key="3">
    <source>
        <dbReference type="ARBA" id="ARBA00022842"/>
    </source>
</evidence>
<dbReference type="PANTHER" id="PTHR20854">
    <property type="entry name" value="INOSITOL MONOPHOSPHATASE"/>
    <property type="match status" value="1"/>
</dbReference>
<protein>
    <submittedName>
        <fullName evidence="4">Inositol monophosphatase family protein</fullName>
    </submittedName>
</protein>
<evidence type="ECO:0000256" key="1">
    <source>
        <dbReference type="ARBA" id="ARBA00022723"/>
    </source>
</evidence>
<keyword evidence="3" id="KW-0460">Magnesium</keyword>
<dbReference type="Proteomes" id="UP001597045">
    <property type="component" value="Unassembled WGS sequence"/>
</dbReference>
<evidence type="ECO:0000256" key="2">
    <source>
        <dbReference type="ARBA" id="ARBA00022801"/>
    </source>
</evidence>
<sequence>MTDTAKLLAVAQEAVEIGYKLIRNARDVHIMEKGDRDLVTDVDVAIERDVRTFLEHETPEIGFLGEEDGGQAVGDVETCVWTLDPIDGTSNFAHGVPLCAVSLGLVRGGETVVAAMVAPFLELRYYAQKNNGAFANGQRISVSPTKDMTKAIVSVGDYAVGENAAQKNLKRLRLTALLAERVERVRRRQAS</sequence>
<dbReference type="InterPro" id="IPR020583">
    <property type="entry name" value="Inositol_monoP_metal-BS"/>
</dbReference>
<dbReference type="InterPro" id="IPR000760">
    <property type="entry name" value="Inositol_monophosphatase-like"/>
</dbReference>
<evidence type="ECO:0000313" key="5">
    <source>
        <dbReference type="Proteomes" id="UP001597045"/>
    </source>
</evidence>
<keyword evidence="5" id="KW-1185">Reference proteome</keyword>
<dbReference type="Pfam" id="PF00459">
    <property type="entry name" value="Inositol_P"/>
    <property type="match status" value="1"/>
</dbReference>
<organism evidence="4 5">
    <name type="scientific">Kibdelosporangium lantanae</name>
    <dbReference type="NCBI Taxonomy" id="1497396"/>
    <lineage>
        <taxon>Bacteria</taxon>
        <taxon>Bacillati</taxon>
        <taxon>Actinomycetota</taxon>
        <taxon>Actinomycetes</taxon>
        <taxon>Pseudonocardiales</taxon>
        <taxon>Pseudonocardiaceae</taxon>
        <taxon>Kibdelosporangium</taxon>
    </lineage>
</organism>
<reference evidence="5" key="1">
    <citation type="journal article" date="2019" name="Int. J. Syst. Evol. Microbiol.">
        <title>The Global Catalogue of Microorganisms (GCM) 10K type strain sequencing project: providing services to taxonomists for standard genome sequencing and annotation.</title>
        <authorList>
            <consortium name="The Broad Institute Genomics Platform"/>
            <consortium name="The Broad Institute Genome Sequencing Center for Infectious Disease"/>
            <person name="Wu L."/>
            <person name="Ma J."/>
        </authorList>
    </citation>
    <scope>NUCLEOTIDE SEQUENCE [LARGE SCALE GENOMIC DNA]</scope>
    <source>
        <strain evidence="5">JCM 31486</strain>
    </source>
</reference>
<evidence type="ECO:0000313" key="4">
    <source>
        <dbReference type="EMBL" id="MFD1045155.1"/>
    </source>
</evidence>